<accession>A0A917Z8B9</accession>
<dbReference type="SUPFAM" id="SSF143410">
    <property type="entry name" value="DOPA-like"/>
    <property type="match status" value="1"/>
</dbReference>
<dbReference type="InterPro" id="IPR014980">
    <property type="entry name" value="DOPA_dioxygen"/>
</dbReference>
<dbReference type="Gene3D" id="3.30.70.1240">
    <property type="entry name" value="DOPA-like domains"/>
    <property type="match status" value="1"/>
</dbReference>
<dbReference type="RefSeq" id="WP_188858677.1">
    <property type="nucleotide sequence ID" value="NZ_BMLT01000002.1"/>
</dbReference>
<protein>
    <submittedName>
        <fullName evidence="1">DOPA 4,5-dioxygenase</fullName>
    </submittedName>
</protein>
<organism evidence="1 2">
    <name type="scientific">Marinobacterium nitratireducens</name>
    <dbReference type="NCBI Taxonomy" id="518897"/>
    <lineage>
        <taxon>Bacteria</taxon>
        <taxon>Pseudomonadati</taxon>
        <taxon>Pseudomonadota</taxon>
        <taxon>Gammaproteobacteria</taxon>
        <taxon>Oceanospirillales</taxon>
        <taxon>Oceanospirillaceae</taxon>
        <taxon>Marinobacterium</taxon>
    </lineage>
</organism>
<dbReference type="Proteomes" id="UP000599578">
    <property type="component" value="Unassembled WGS sequence"/>
</dbReference>
<dbReference type="AlphaFoldDB" id="A0A917Z8B9"/>
<comment type="caution">
    <text evidence="1">The sequence shown here is derived from an EMBL/GenBank/DDBJ whole genome shotgun (WGS) entry which is preliminary data.</text>
</comment>
<proteinExistence type="predicted"/>
<dbReference type="PANTHER" id="PTHR36423:SF2">
    <property type="entry name" value="AFR070WP"/>
    <property type="match status" value="1"/>
</dbReference>
<dbReference type="Pfam" id="PF08883">
    <property type="entry name" value="DOPA_dioxygen"/>
    <property type="match status" value="1"/>
</dbReference>
<dbReference type="PANTHER" id="PTHR36423">
    <property type="entry name" value="AFR070WP"/>
    <property type="match status" value="1"/>
</dbReference>
<evidence type="ECO:0000313" key="2">
    <source>
        <dbReference type="Proteomes" id="UP000599578"/>
    </source>
</evidence>
<keyword evidence="2" id="KW-1185">Reference proteome</keyword>
<name>A0A917Z8B9_9GAMM</name>
<dbReference type="EMBL" id="BMLT01000002">
    <property type="protein sequence ID" value="GGO77896.1"/>
    <property type="molecule type" value="Genomic_DNA"/>
</dbReference>
<reference evidence="1 2" key="1">
    <citation type="journal article" date="2014" name="Int. J. Syst. Evol. Microbiol.">
        <title>Complete genome sequence of Corynebacterium casei LMG S-19264T (=DSM 44701T), isolated from a smear-ripened cheese.</title>
        <authorList>
            <consortium name="US DOE Joint Genome Institute (JGI-PGF)"/>
            <person name="Walter F."/>
            <person name="Albersmeier A."/>
            <person name="Kalinowski J."/>
            <person name="Ruckert C."/>
        </authorList>
    </citation>
    <scope>NUCLEOTIDE SEQUENCE [LARGE SCALE GENOMIC DNA]</scope>
    <source>
        <strain evidence="1 2">CGMCC 1.7286</strain>
    </source>
</reference>
<gene>
    <name evidence="1" type="ORF">GCM10011348_08500</name>
</gene>
<dbReference type="PIRSF" id="PIRSF028139">
    <property type="entry name" value="DOPA-diox_rel_Mll2280"/>
    <property type="match status" value="1"/>
</dbReference>
<evidence type="ECO:0000313" key="1">
    <source>
        <dbReference type="EMBL" id="GGO77896.1"/>
    </source>
</evidence>
<sequence length="113" mass="12958">MTKAHAFHAHVYFDERSAAEAEALCQRAGEELGVRVGRFHRKLVGPHPRWSCQLSERIERLGPALAWLAENRGELTIFTHLVTDDDLTDHTQHAIWMGEMLELDLRQFLPDAD</sequence>
<dbReference type="InterPro" id="IPR023389">
    <property type="entry name" value="DOPA-like_sf"/>
</dbReference>